<keyword evidence="1" id="KW-0521">NADP</keyword>
<dbReference type="InterPro" id="IPR020904">
    <property type="entry name" value="Sc_DH/Rdtase_CS"/>
</dbReference>
<comment type="similarity">
    <text evidence="3">Belongs to the short-chain dehydrogenases/reductases (SDR) family.</text>
</comment>
<protein>
    <submittedName>
        <fullName evidence="5">3-hydroxy-acyl-CoA-dehydrogenase</fullName>
    </submittedName>
</protein>
<dbReference type="InterPro" id="IPR036291">
    <property type="entry name" value="NAD(P)-bd_dom_sf"/>
</dbReference>
<dbReference type="PANTHER" id="PTHR43658:SF8">
    <property type="entry name" value="17-BETA-HYDROXYSTEROID DEHYDROGENASE 14-RELATED"/>
    <property type="match status" value="1"/>
</dbReference>
<dbReference type="Proteomes" id="UP001221142">
    <property type="component" value="Unassembled WGS sequence"/>
</dbReference>
<feature type="domain" description="Ketoreductase" evidence="4">
    <location>
        <begin position="6"/>
        <end position="198"/>
    </location>
</feature>
<dbReference type="PRINTS" id="PR00081">
    <property type="entry name" value="GDHRDH"/>
</dbReference>
<dbReference type="PANTHER" id="PTHR43658">
    <property type="entry name" value="SHORT-CHAIN DEHYDROGENASE/REDUCTASE"/>
    <property type="match status" value="1"/>
</dbReference>
<evidence type="ECO:0000259" key="4">
    <source>
        <dbReference type="SMART" id="SM00822"/>
    </source>
</evidence>
<organism evidence="5 6">
    <name type="scientific">Roridomyces roridus</name>
    <dbReference type="NCBI Taxonomy" id="1738132"/>
    <lineage>
        <taxon>Eukaryota</taxon>
        <taxon>Fungi</taxon>
        <taxon>Dikarya</taxon>
        <taxon>Basidiomycota</taxon>
        <taxon>Agaricomycotina</taxon>
        <taxon>Agaricomycetes</taxon>
        <taxon>Agaricomycetidae</taxon>
        <taxon>Agaricales</taxon>
        <taxon>Marasmiineae</taxon>
        <taxon>Mycenaceae</taxon>
        <taxon>Roridomyces</taxon>
    </lineage>
</organism>
<sequence length="260" mass="27853">MKVANRTFVVSGGASGLGLATVRELIDAGAYAVILDRATPLEDLDSNRVLFIRTDITRVDEVERAVSDAVAWTKRTGGLLGGVINCAGIGLSESLVDGRGQVHSLENWQRHIAVNLTGVFNVTRFVLKHLVRVPPEEGADGERGVVILVSSTAAHEGMPGTIAYAASKGAIRSMTLPMARDCAQFGVRVVTIVPGPFTTPLTGGWAPKVTNGMMRKGLLFPNRYGEPREFVQTVRWVLDCAYVNGENIKLTGGGRLPARM</sequence>
<dbReference type="PROSITE" id="PS00061">
    <property type="entry name" value="ADH_SHORT"/>
    <property type="match status" value="1"/>
</dbReference>
<keyword evidence="2" id="KW-0560">Oxidoreductase</keyword>
<dbReference type="EMBL" id="JARKIF010000014">
    <property type="protein sequence ID" value="KAJ7623817.1"/>
    <property type="molecule type" value="Genomic_DNA"/>
</dbReference>
<dbReference type="InterPro" id="IPR057326">
    <property type="entry name" value="KR_dom"/>
</dbReference>
<evidence type="ECO:0000256" key="1">
    <source>
        <dbReference type="ARBA" id="ARBA00022857"/>
    </source>
</evidence>
<dbReference type="Pfam" id="PF00106">
    <property type="entry name" value="adh_short"/>
    <property type="match status" value="1"/>
</dbReference>
<dbReference type="Gene3D" id="3.40.50.720">
    <property type="entry name" value="NAD(P)-binding Rossmann-like Domain"/>
    <property type="match status" value="1"/>
</dbReference>
<dbReference type="GO" id="GO:0016491">
    <property type="term" value="F:oxidoreductase activity"/>
    <property type="evidence" value="ECO:0007669"/>
    <property type="project" value="UniProtKB-KW"/>
</dbReference>
<evidence type="ECO:0000313" key="5">
    <source>
        <dbReference type="EMBL" id="KAJ7623817.1"/>
    </source>
</evidence>
<evidence type="ECO:0000256" key="3">
    <source>
        <dbReference type="RuleBase" id="RU000363"/>
    </source>
</evidence>
<reference evidence="5" key="1">
    <citation type="submission" date="2023-03" db="EMBL/GenBank/DDBJ databases">
        <title>Massive genome expansion in bonnet fungi (Mycena s.s.) driven by repeated elements and novel gene families across ecological guilds.</title>
        <authorList>
            <consortium name="Lawrence Berkeley National Laboratory"/>
            <person name="Harder C.B."/>
            <person name="Miyauchi S."/>
            <person name="Viragh M."/>
            <person name="Kuo A."/>
            <person name="Thoen E."/>
            <person name="Andreopoulos B."/>
            <person name="Lu D."/>
            <person name="Skrede I."/>
            <person name="Drula E."/>
            <person name="Henrissat B."/>
            <person name="Morin E."/>
            <person name="Kohler A."/>
            <person name="Barry K."/>
            <person name="LaButti K."/>
            <person name="Morin E."/>
            <person name="Salamov A."/>
            <person name="Lipzen A."/>
            <person name="Mereny Z."/>
            <person name="Hegedus B."/>
            <person name="Baldrian P."/>
            <person name="Stursova M."/>
            <person name="Weitz H."/>
            <person name="Taylor A."/>
            <person name="Grigoriev I.V."/>
            <person name="Nagy L.G."/>
            <person name="Martin F."/>
            <person name="Kauserud H."/>
        </authorList>
    </citation>
    <scope>NUCLEOTIDE SEQUENCE</scope>
    <source>
        <strain evidence="5">9284</strain>
    </source>
</reference>
<gene>
    <name evidence="5" type="ORF">FB45DRAFT_115796</name>
</gene>
<proteinExistence type="inferred from homology"/>
<accession>A0AAD7BKM6</accession>
<dbReference type="AlphaFoldDB" id="A0AAD7BKM6"/>
<evidence type="ECO:0000313" key="6">
    <source>
        <dbReference type="Proteomes" id="UP001221142"/>
    </source>
</evidence>
<dbReference type="SMART" id="SM00822">
    <property type="entry name" value="PKS_KR"/>
    <property type="match status" value="1"/>
</dbReference>
<dbReference type="SUPFAM" id="SSF51735">
    <property type="entry name" value="NAD(P)-binding Rossmann-fold domains"/>
    <property type="match status" value="1"/>
</dbReference>
<dbReference type="PRINTS" id="PR00080">
    <property type="entry name" value="SDRFAMILY"/>
</dbReference>
<dbReference type="InterPro" id="IPR002347">
    <property type="entry name" value="SDR_fam"/>
</dbReference>
<name>A0AAD7BKM6_9AGAR</name>
<comment type="caution">
    <text evidence="5">The sequence shown here is derived from an EMBL/GenBank/DDBJ whole genome shotgun (WGS) entry which is preliminary data.</text>
</comment>
<evidence type="ECO:0000256" key="2">
    <source>
        <dbReference type="ARBA" id="ARBA00023002"/>
    </source>
</evidence>
<keyword evidence="6" id="KW-1185">Reference proteome</keyword>